<gene>
    <name evidence="5" type="ORF">Pa4123_61330</name>
</gene>
<dbReference type="PANTHER" id="PTHR13096">
    <property type="entry name" value="MINA53 MYC INDUCED NUCLEAR ANTIGEN"/>
    <property type="match status" value="1"/>
</dbReference>
<dbReference type="EMBL" id="BSDI01000037">
    <property type="protein sequence ID" value="GLI00857.1"/>
    <property type="molecule type" value="Genomic_DNA"/>
</dbReference>
<dbReference type="Proteomes" id="UP001144280">
    <property type="component" value="Unassembled WGS sequence"/>
</dbReference>
<keyword evidence="2" id="KW-0479">Metal-binding</keyword>
<dbReference type="InterPro" id="IPR039994">
    <property type="entry name" value="NO66-like"/>
</dbReference>
<protein>
    <submittedName>
        <fullName evidence="5">Cupin</fullName>
    </submittedName>
</protein>
<dbReference type="InterPro" id="IPR003347">
    <property type="entry name" value="JmjC_dom"/>
</dbReference>
<keyword evidence="6" id="KW-1185">Reference proteome</keyword>
<comment type="cofactor">
    <cofactor evidence="1">
        <name>Fe(2+)</name>
        <dbReference type="ChEBI" id="CHEBI:29033"/>
    </cofactor>
</comment>
<evidence type="ECO:0000313" key="6">
    <source>
        <dbReference type="Proteomes" id="UP001144280"/>
    </source>
</evidence>
<evidence type="ECO:0000256" key="2">
    <source>
        <dbReference type="ARBA" id="ARBA00022723"/>
    </source>
</evidence>
<dbReference type="Pfam" id="PF08007">
    <property type="entry name" value="JmjC_2"/>
    <property type="match status" value="1"/>
</dbReference>
<dbReference type="PANTHER" id="PTHR13096:SF8">
    <property type="entry name" value="RIBOSOMAL OXYGENASE 1"/>
    <property type="match status" value="1"/>
</dbReference>
<evidence type="ECO:0000256" key="1">
    <source>
        <dbReference type="ARBA" id="ARBA00001954"/>
    </source>
</evidence>
<dbReference type="Gene3D" id="2.60.120.650">
    <property type="entry name" value="Cupin"/>
    <property type="match status" value="1"/>
</dbReference>
<sequence>MALGLADLLAPTTEADFLTDIYHRRPLHAPGDRDRFAGLFPWEALNAALSHNRLEFPRLRLVRQGEALPPERYTERVSTGAGRTAARVLAAPLLTQVRQGATLILDSVDELWDPLQSVAMGLERKLRLQVGACAYVSGTTEPAFGSHTDQVDTFVLQIHGAKRWRIYEPTREAPLLRDMVVRSAPPEKILIDEVLYPGDVLYFPRGWWHSVETVEPPAMHVTLGVASATGSDLLEWVADQMLGDLVFRRDMPILGGDDEQSAYMDDLLQAITKIWDADLLRSFVQYRDLQARGRQHFGLPASATGDLLPPGDDFLVCFAAPRASIKTASGAVHLYADGRRWTFDESIADLLGVLVSGDPIHIQEVYRRFDAFQPADLRMLLEDLRAAGLVYAKSPS</sequence>
<keyword evidence="3" id="KW-0408">Iron</keyword>
<feature type="domain" description="JmjC" evidence="4">
    <location>
        <begin position="89"/>
        <end position="242"/>
    </location>
</feature>
<accession>A0ABQ5R246</accession>
<evidence type="ECO:0000313" key="5">
    <source>
        <dbReference type="EMBL" id="GLI00857.1"/>
    </source>
</evidence>
<reference evidence="5" key="1">
    <citation type="submission" date="2022-12" db="EMBL/GenBank/DDBJ databases">
        <title>New Phytohabitans aurantiacus sp. RD004123 nov., an actinomycete isolated from soil.</title>
        <authorList>
            <person name="Triningsih D.W."/>
            <person name="Harunari E."/>
            <person name="Igarashi Y."/>
        </authorList>
    </citation>
    <scope>NUCLEOTIDE SEQUENCE</scope>
    <source>
        <strain evidence="5">RD004123</strain>
    </source>
</reference>
<name>A0ABQ5R246_9ACTN</name>
<evidence type="ECO:0000256" key="3">
    <source>
        <dbReference type="ARBA" id="ARBA00023004"/>
    </source>
</evidence>
<dbReference type="SUPFAM" id="SSF51197">
    <property type="entry name" value="Clavaminate synthase-like"/>
    <property type="match status" value="1"/>
</dbReference>
<evidence type="ECO:0000259" key="4">
    <source>
        <dbReference type="PROSITE" id="PS51184"/>
    </source>
</evidence>
<dbReference type="PROSITE" id="PS51184">
    <property type="entry name" value="JMJC"/>
    <property type="match status" value="1"/>
</dbReference>
<proteinExistence type="predicted"/>
<dbReference type="RefSeq" id="WP_281901446.1">
    <property type="nucleotide sequence ID" value="NZ_BSDI01000037.1"/>
</dbReference>
<organism evidence="5 6">
    <name type="scientific">Phytohabitans aurantiacus</name>
    <dbReference type="NCBI Taxonomy" id="3016789"/>
    <lineage>
        <taxon>Bacteria</taxon>
        <taxon>Bacillati</taxon>
        <taxon>Actinomycetota</taxon>
        <taxon>Actinomycetes</taxon>
        <taxon>Micromonosporales</taxon>
        <taxon>Micromonosporaceae</taxon>
    </lineage>
</organism>
<comment type="caution">
    <text evidence="5">The sequence shown here is derived from an EMBL/GenBank/DDBJ whole genome shotgun (WGS) entry which is preliminary data.</text>
</comment>